<reference evidence="2" key="1">
    <citation type="submission" date="2020-05" db="EMBL/GenBank/DDBJ databases">
        <title>WGS assembly of Panicum virgatum.</title>
        <authorList>
            <person name="Lovell J.T."/>
            <person name="Jenkins J."/>
            <person name="Shu S."/>
            <person name="Juenger T.E."/>
            <person name="Schmutz J."/>
        </authorList>
    </citation>
    <scope>NUCLEOTIDE SEQUENCE</scope>
    <source>
        <strain evidence="2">AP13</strain>
    </source>
</reference>
<protein>
    <submittedName>
        <fullName evidence="2">Uncharacterized protein</fullName>
    </submittedName>
</protein>
<feature type="region of interest" description="Disordered" evidence="1">
    <location>
        <begin position="1"/>
        <end position="127"/>
    </location>
</feature>
<dbReference type="EMBL" id="CM029046">
    <property type="protein sequence ID" value="KAG2588709.1"/>
    <property type="molecule type" value="Genomic_DNA"/>
</dbReference>
<keyword evidence="3" id="KW-1185">Reference proteome</keyword>
<comment type="caution">
    <text evidence="2">The sequence shown here is derived from an EMBL/GenBank/DDBJ whole genome shotgun (WGS) entry which is preliminary data.</text>
</comment>
<evidence type="ECO:0000313" key="2">
    <source>
        <dbReference type="EMBL" id="KAG2588709.1"/>
    </source>
</evidence>
<gene>
    <name evidence="2" type="ORF">PVAP13_5NG477005</name>
</gene>
<feature type="compositionally biased region" description="Basic residues" evidence="1">
    <location>
        <begin position="49"/>
        <end position="64"/>
    </location>
</feature>
<sequence length="127" mass="13829">MNAHSHPCNANERRKRSAPATNKSPVGKGLLMPSPSSVTEKPSDAPKTKQQRKRCPALTRRSRKTNLATPATLMLERLGSAEQPATQASTKATDRRRNKSFTPPPSPPVGKNPTTPWRTSMGVLFST</sequence>
<accession>A0A8T0RWG0</accession>
<dbReference type="Proteomes" id="UP000823388">
    <property type="component" value="Chromosome 5N"/>
</dbReference>
<dbReference type="AlphaFoldDB" id="A0A8T0RWG0"/>
<proteinExistence type="predicted"/>
<evidence type="ECO:0000256" key="1">
    <source>
        <dbReference type="SAM" id="MobiDB-lite"/>
    </source>
</evidence>
<organism evidence="2 3">
    <name type="scientific">Panicum virgatum</name>
    <name type="common">Blackwell switchgrass</name>
    <dbReference type="NCBI Taxonomy" id="38727"/>
    <lineage>
        <taxon>Eukaryota</taxon>
        <taxon>Viridiplantae</taxon>
        <taxon>Streptophyta</taxon>
        <taxon>Embryophyta</taxon>
        <taxon>Tracheophyta</taxon>
        <taxon>Spermatophyta</taxon>
        <taxon>Magnoliopsida</taxon>
        <taxon>Liliopsida</taxon>
        <taxon>Poales</taxon>
        <taxon>Poaceae</taxon>
        <taxon>PACMAD clade</taxon>
        <taxon>Panicoideae</taxon>
        <taxon>Panicodae</taxon>
        <taxon>Paniceae</taxon>
        <taxon>Panicinae</taxon>
        <taxon>Panicum</taxon>
        <taxon>Panicum sect. Hiantes</taxon>
    </lineage>
</organism>
<name>A0A8T0RWG0_PANVG</name>
<evidence type="ECO:0000313" key="3">
    <source>
        <dbReference type="Proteomes" id="UP000823388"/>
    </source>
</evidence>